<keyword evidence="8" id="KW-1185">Reference proteome</keyword>
<dbReference type="EMBL" id="KL584753">
    <property type="protein sequence ID" value="KEQ97777.1"/>
    <property type="molecule type" value="Genomic_DNA"/>
</dbReference>
<dbReference type="Gene3D" id="4.10.240.10">
    <property type="entry name" value="Zn(2)-C6 fungal-type DNA-binding domain"/>
    <property type="match status" value="1"/>
</dbReference>
<sequence length="675" mass="76536">MSMLENSTERLDSTPRSAKRRKIAVACDPCRRRKVRCDGIQPTCTQCVTGRKRYTCTYEDRILEPQRTNFEGIGSILARTGRAEDSRHVEHDLAFTNTLETPADTLVAASEYSDANLARSEVQDVIFGASSSTTFMHQLSSNQHRHTHDFVPKETRHVPAKLKTSVVKAAVMPRRRVADDLIKTYWTFVHPLFPILHRPTFVRSYEKLWTSQPDEDPETNDSRRDFEEALFLSTLNIVFAVSTRFCNSIPKLEKGTMVSDFYNMSKQTFQYDALDCTSFPVLQMLLLQAVHLQSTTEVTRCWNLLGVAIRMAQSLGLHSEQTYQSQKTVYSREMGKRLWHSCLVLDRLVAATFGWPMMIRGGHSTLLPMLSDDTLSVQDKEAPSSVRMTCELPIFRCTCDLFDVVGEILSALYCDNGALNSVGSSRDQRSQSLSQIASLNGRLEAFLISIPDHIRDFIEGRGRIASDDISVLNEHAVSCRFLYTRILLLRPALLLLPSGSDSTDEEYMPHEDRQVIHNVELCTTTSERLLNILYNSLDSSFRVADWHVVYMTFTAATSMLAMKRYASTRLPVLVSSIDVCIQRSYHILRCMESSVPVSTQSLHSLQLLDRHINESFGGRRSVAEQNFTPAMEQLNDMTSIEDFDDFDWLANPSAMLSQQMLGSEWLGDSGAWFNQ</sequence>
<dbReference type="SMART" id="SM00066">
    <property type="entry name" value="GAL4"/>
    <property type="match status" value="1"/>
</dbReference>
<dbReference type="PANTHER" id="PTHR47424">
    <property type="entry name" value="REGULATORY PROTEIN GAL4"/>
    <property type="match status" value="1"/>
</dbReference>
<dbReference type="CDD" id="cd12148">
    <property type="entry name" value="fungal_TF_MHR"/>
    <property type="match status" value="1"/>
</dbReference>
<protein>
    <recommendedName>
        <fullName evidence="6">Zn(2)-C6 fungal-type domain-containing protein</fullName>
    </recommendedName>
</protein>
<dbReference type="SMART" id="SM00906">
    <property type="entry name" value="Fungal_trans"/>
    <property type="match status" value="1"/>
</dbReference>
<dbReference type="Pfam" id="PF00172">
    <property type="entry name" value="Zn_clus"/>
    <property type="match status" value="1"/>
</dbReference>
<keyword evidence="2" id="KW-0805">Transcription regulation</keyword>
<evidence type="ECO:0000313" key="7">
    <source>
        <dbReference type="EMBL" id="KEQ97777.1"/>
    </source>
</evidence>
<keyword evidence="5" id="KW-0539">Nucleus</keyword>
<dbReference type="OrthoDB" id="424974at2759"/>
<dbReference type="Pfam" id="PF04082">
    <property type="entry name" value="Fungal_trans"/>
    <property type="match status" value="1"/>
</dbReference>
<keyword evidence="4" id="KW-0804">Transcription</keyword>
<proteinExistence type="predicted"/>
<dbReference type="GO" id="GO:0008270">
    <property type="term" value="F:zinc ion binding"/>
    <property type="evidence" value="ECO:0007669"/>
    <property type="project" value="InterPro"/>
</dbReference>
<dbReference type="InterPro" id="IPR036864">
    <property type="entry name" value="Zn2-C6_fun-type_DNA-bd_sf"/>
</dbReference>
<dbReference type="Proteomes" id="UP000030641">
    <property type="component" value="Unassembled WGS sequence"/>
</dbReference>
<evidence type="ECO:0000256" key="2">
    <source>
        <dbReference type="ARBA" id="ARBA00023015"/>
    </source>
</evidence>
<name>A0A074YUH3_AURSE</name>
<dbReference type="GO" id="GO:0000978">
    <property type="term" value="F:RNA polymerase II cis-regulatory region sequence-specific DNA binding"/>
    <property type="evidence" value="ECO:0007669"/>
    <property type="project" value="TreeGrafter"/>
</dbReference>
<dbReference type="InterPro" id="IPR051127">
    <property type="entry name" value="Fungal_SecMet_Regulators"/>
</dbReference>
<dbReference type="HOGENOM" id="CLU_008511_1_1_1"/>
<dbReference type="GeneID" id="25365817"/>
<organism evidence="7 8">
    <name type="scientific">Aureobasidium subglaciale (strain EXF-2481)</name>
    <name type="common">Aureobasidium pullulans var. subglaciale</name>
    <dbReference type="NCBI Taxonomy" id="1043005"/>
    <lineage>
        <taxon>Eukaryota</taxon>
        <taxon>Fungi</taxon>
        <taxon>Dikarya</taxon>
        <taxon>Ascomycota</taxon>
        <taxon>Pezizomycotina</taxon>
        <taxon>Dothideomycetes</taxon>
        <taxon>Dothideomycetidae</taxon>
        <taxon>Dothideales</taxon>
        <taxon>Saccotheciaceae</taxon>
        <taxon>Aureobasidium</taxon>
    </lineage>
</organism>
<dbReference type="AlphaFoldDB" id="A0A074YUH3"/>
<dbReference type="GO" id="GO:0000981">
    <property type="term" value="F:DNA-binding transcription factor activity, RNA polymerase II-specific"/>
    <property type="evidence" value="ECO:0007669"/>
    <property type="project" value="InterPro"/>
</dbReference>
<dbReference type="PANTHER" id="PTHR47424:SF3">
    <property type="entry name" value="REGULATORY PROTEIN GAL4"/>
    <property type="match status" value="1"/>
</dbReference>
<dbReference type="PROSITE" id="PS00463">
    <property type="entry name" value="ZN2_CY6_FUNGAL_1"/>
    <property type="match status" value="1"/>
</dbReference>
<reference evidence="7 8" key="1">
    <citation type="journal article" date="2014" name="BMC Genomics">
        <title>Genome sequencing of four Aureobasidium pullulans varieties: biotechnological potential, stress tolerance, and description of new species.</title>
        <authorList>
            <person name="Gostin Ar C."/>
            <person name="Ohm R.A."/>
            <person name="Kogej T."/>
            <person name="Sonjak S."/>
            <person name="Turk M."/>
            <person name="Zajc J."/>
            <person name="Zalar P."/>
            <person name="Grube M."/>
            <person name="Sun H."/>
            <person name="Han J."/>
            <person name="Sharma A."/>
            <person name="Chiniquy J."/>
            <person name="Ngan C.Y."/>
            <person name="Lipzen A."/>
            <person name="Barry K."/>
            <person name="Grigoriev I.V."/>
            <person name="Gunde-Cimerman N."/>
        </authorList>
    </citation>
    <scope>NUCLEOTIDE SEQUENCE [LARGE SCALE GENOMIC DNA]</scope>
    <source>
        <strain evidence="7 8">EXF-2481</strain>
    </source>
</reference>
<dbReference type="InterPro" id="IPR007219">
    <property type="entry name" value="XnlR_reg_dom"/>
</dbReference>
<dbReference type="CDD" id="cd00067">
    <property type="entry name" value="GAL4"/>
    <property type="match status" value="1"/>
</dbReference>
<dbReference type="InParanoid" id="A0A074YUH3"/>
<keyword evidence="3" id="KW-0238">DNA-binding</keyword>
<dbReference type="InterPro" id="IPR001138">
    <property type="entry name" value="Zn2Cys6_DnaBD"/>
</dbReference>
<dbReference type="GO" id="GO:0005634">
    <property type="term" value="C:nucleus"/>
    <property type="evidence" value="ECO:0007669"/>
    <property type="project" value="TreeGrafter"/>
</dbReference>
<accession>A0A074YUH3</accession>
<evidence type="ECO:0000256" key="3">
    <source>
        <dbReference type="ARBA" id="ARBA00023125"/>
    </source>
</evidence>
<dbReference type="GO" id="GO:0006351">
    <property type="term" value="P:DNA-templated transcription"/>
    <property type="evidence" value="ECO:0007669"/>
    <property type="project" value="InterPro"/>
</dbReference>
<evidence type="ECO:0000256" key="1">
    <source>
        <dbReference type="ARBA" id="ARBA00022723"/>
    </source>
</evidence>
<evidence type="ECO:0000259" key="6">
    <source>
        <dbReference type="PROSITE" id="PS50048"/>
    </source>
</evidence>
<gene>
    <name evidence="7" type="ORF">AUEXF2481DRAFT_37320</name>
</gene>
<dbReference type="RefSeq" id="XP_013346313.1">
    <property type="nucleotide sequence ID" value="XM_013490859.1"/>
</dbReference>
<feature type="domain" description="Zn(2)-C6 fungal-type" evidence="6">
    <location>
        <begin position="26"/>
        <end position="58"/>
    </location>
</feature>
<dbReference type="GO" id="GO:0000435">
    <property type="term" value="P:positive regulation of transcription from RNA polymerase II promoter by galactose"/>
    <property type="evidence" value="ECO:0007669"/>
    <property type="project" value="TreeGrafter"/>
</dbReference>
<keyword evidence="1" id="KW-0479">Metal-binding</keyword>
<dbReference type="SUPFAM" id="SSF57701">
    <property type="entry name" value="Zn2/Cys6 DNA-binding domain"/>
    <property type="match status" value="1"/>
</dbReference>
<evidence type="ECO:0000313" key="8">
    <source>
        <dbReference type="Proteomes" id="UP000030641"/>
    </source>
</evidence>
<dbReference type="PROSITE" id="PS50048">
    <property type="entry name" value="ZN2_CY6_FUNGAL_2"/>
    <property type="match status" value="1"/>
</dbReference>
<dbReference type="OMA" id="NFYISFC"/>
<dbReference type="STRING" id="1043005.A0A074YUH3"/>
<evidence type="ECO:0000256" key="4">
    <source>
        <dbReference type="ARBA" id="ARBA00023163"/>
    </source>
</evidence>
<evidence type="ECO:0000256" key="5">
    <source>
        <dbReference type="ARBA" id="ARBA00023242"/>
    </source>
</evidence>